<dbReference type="SUPFAM" id="SSF52540">
    <property type="entry name" value="P-loop containing nucleoside triphosphate hydrolases"/>
    <property type="match status" value="2"/>
</dbReference>
<feature type="transmembrane region" description="Helical" evidence="17">
    <location>
        <begin position="568"/>
        <end position="588"/>
    </location>
</feature>
<reference evidence="20" key="2">
    <citation type="submission" date="2015-06" db="UniProtKB">
        <authorList>
            <consortium name="EnsemblMetazoa"/>
        </authorList>
    </citation>
    <scope>IDENTIFICATION</scope>
</reference>
<dbReference type="InterPro" id="IPR027417">
    <property type="entry name" value="P-loop_NTPase"/>
</dbReference>
<reference evidence="21" key="1">
    <citation type="submission" date="2011-08" db="EMBL/GenBank/DDBJ databases">
        <authorList>
            <person name="Rombauts S."/>
        </authorList>
    </citation>
    <scope>NUCLEOTIDE SEQUENCE</scope>
    <source>
        <strain evidence="21">London</strain>
    </source>
</reference>
<evidence type="ECO:0000256" key="15">
    <source>
        <dbReference type="ARBA" id="ARBA00047523"/>
    </source>
</evidence>
<evidence type="ECO:0000259" key="18">
    <source>
        <dbReference type="PROSITE" id="PS50893"/>
    </source>
</evidence>
<feature type="transmembrane region" description="Helical" evidence="17">
    <location>
        <begin position="167"/>
        <end position="188"/>
    </location>
</feature>
<feature type="transmembrane region" description="Helical" evidence="17">
    <location>
        <begin position="955"/>
        <end position="976"/>
    </location>
</feature>
<feature type="transmembrane region" description="Helical" evidence="17">
    <location>
        <begin position="521"/>
        <end position="548"/>
    </location>
</feature>
<feature type="transmembrane region" description="Helical" evidence="17">
    <location>
        <begin position="1103"/>
        <end position="1124"/>
    </location>
</feature>
<evidence type="ECO:0000256" key="1">
    <source>
        <dbReference type="ARBA" id="ARBA00004128"/>
    </source>
</evidence>
<keyword evidence="10" id="KW-0067">ATP-binding</keyword>
<evidence type="ECO:0000313" key="20">
    <source>
        <dbReference type="EnsemblMetazoa" id="tetur05g01110.1"/>
    </source>
</evidence>
<evidence type="ECO:0000256" key="5">
    <source>
        <dbReference type="ARBA" id="ARBA00022475"/>
    </source>
</evidence>
<keyword evidence="4" id="KW-0813">Transport</keyword>
<dbReference type="InterPro" id="IPR056227">
    <property type="entry name" value="TMD0_ABC"/>
</dbReference>
<dbReference type="GO" id="GO:0000323">
    <property type="term" value="C:lytic vacuole"/>
    <property type="evidence" value="ECO:0007669"/>
    <property type="project" value="UniProtKB-ARBA"/>
</dbReference>
<organism evidence="20 21">
    <name type="scientific">Tetranychus urticae</name>
    <name type="common">Two-spotted spider mite</name>
    <dbReference type="NCBI Taxonomy" id="32264"/>
    <lineage>
        <taxon>Eukaryota</taxon>
        <taxon>Metazoa</taxon>
        <taxon>Ecdysozoa</taxon>
        <taxon>Arthropoda</taxon>
        <taxon>Chelicerata</taxon>
        <taxon>Arachnida</taxon>
        <taxon>Acari</taxon>
        <taxon>Acariformes</taxon>
        <taxon>Trombidiformes</taxon>
        <taxon>Prostigmata</taxon>
        <taxon>Eleutherengona</taxon>
        <taxon>Raphignathae</taxon>
        <taxon>Tetranychoidea</taxon>
        <taxon>Tetranychidae</taxon>
        <taxon>Tetranychus</taxon>
    </lineage>
</organism>
<protein>
    <recommendedName>
        <fullName evidence="14">ABC-type glutathione-S-conjugate transporter</fullName>
        <ecNumber evidence="14">7.6.2.3</ecNumber>
    </recommendedName>
</protein>
<keyword evidence="8" id="KW-0677">Repeat</keyword>
<dbReference type="Gene3D" id="1.20.1560.10">
    <property type="entry name" value="ABC transporter type 1, transmembrane domain"/>
    <property type="match status" value="2"/>
</dbReference>
<evidence type="ECO:0000256" key="14">
    <source>
        <dbReference type="ARBA" id="ARBA00024220"/>
    </source>
</evidence>
<dbReference type="EMBL" id="CAEY01001563">
    <property type="status" value="NOT_ANNOTATED_CDS"/>
    <property type="molecule type" value="Genomic_DNA"/>
</dbReference>
<dbReference type="InterPro" id="IPR017871">
    <property type="entry name" value="ABC_transporter-like_CS"/>
</dbReference>
<dbReference type="InterPro" id="IPR011527">
    <property type="entry name" value="ABC1_TM_dom"/>
</dbReference>
<dbReference type="PROSITE" id="PS50929">
    <property type="entry name" value="ABC_TM1F"/>
    <property type="match status" value="2"/>
</dbReference>
<dbReference type="GO" id="GO:0005774">
    <property type="term" value="C:vacuolar membrane"/>
    <property type="evidence" value="ECO:0007669"/>
    <property type="project" value="UniProtKB-SubCell"/>
</dbReference>
<accession>T1K427</accession>
<dbReference type="InterPro" id="IPR003593">
    <property type="entry name" value="AAA+_ATPase"/>
</dbReference>
<feature type="transmembrane region" description="Helical" evidence="17">
    <location>
        <begin position="418"/>
        <end position="436"/>
    </location>
</feature>
<feature type="transmembrane region" description="Helical" evidence="17">
    <location>
        <begin position="442"/>
        <end position="462"/>
    </location>
</feature>
<proteinExistence type="inferred from homology"/>
<dbReference type="HOGENOM" id="CLU_000604_27_6_1"/>
<name>T1K427_TETUR</name>
<dbReference type="InterPro" id="IPR005292">
    <property type="entry name" value="MRP"/>
</dbReference>
<sequence length="1522" mass="170963">MDDYCGHPFWDDNITWNTYKPCLTPCFISTALTWPPCLFLWIFGLISLCLHLRLEPTKTPWTWLIIVKMLLILVLVAVNIAELAEQIVSAANGFEINSLDYQTPLIKGLSYMLVLTLQTVYLRKGVHTSGIIFLFWLVMTFQSLMSFWTTVVTLQNPYDKLWSVDRFTLVCQSIETPATICYLLALCFSDTTKKHFAEDSKKISPYTRASFASQMVFSWYDSMAYLGYKKALTLEDVWHLPEDNRSRNVFIRFRQYLNSSKDCVPIKENPEKRGEKGLTNYSILYNPKFDILKTLIRGFWVNLLACSTLKFISSFLTFANPSLLDKLLSFVKSSDPQWQGYMIALAMLAFSLLQSLIDGQYEFWISVLGLRMKSAMVGTIYQKSLKLSSEGRKAFTTGEIVNLMGVDTNRVFMFINQYNFLLSFPIQLGMSLKLLWDQIGVSSVGGLIFMLLLIPFNGWVAVKMKNIQRNVMKQKDRRTKTMNEILNGMKVLKLYAWELAFGDLIKDARAAEIKALKTQAIFGACTSFLFFSAPFFVALISFATFVLSDPANVLDANKAFVSLTLFNILSQSLTMLPRVLTTGANCWVSIKRINKYLRGEEIDLSLVGHDHDKDTPISIKSASFTWSSDESPVLRDIDYSFKKGSLVAIVGPIGSGKSSLLSALLGDLFKLSGEVNVTGSLAYIPQTAWIQNETLRRNITFGQPFIQNKYDKVLEACALVPDLKILPGGINLSGGQKQRVSLARSVYADSDIYLFDDPLSAVDAHVSKHLFTHVIGPKGMLKDKTRVLVTHRITFLPQVDHIIVLKDGAIHEHGTYNDLIAKKGEFADFVVQYLTECELEQEEIDEDLEMLEKIKEAVKPELERRISAAMSESSETDKPSRRRTLTSSLSRRSIASNGLKKEDKDKKERFDRKQGDEANSGKPTGGVRDKSKLIEKEKAATGSVKGRVYLDYFKAIGYGMCFLVVASFGTSNLLTIGRNLWLTAWADDSLDPNNANNTHLRNIRLGIYAGIGGAETIFTMANSLLLNIAVLTGSKLIHDRMLDRIIRAPMSFYDTTPLGRILNRFTGDIDTCDSTIGFNIRMLISLAFRGTISIVVICMETPYFLVVIVAMTGVYSLIQMFYIASSRQLRRIESSSRSPIFSHFSETITGSSTIRAYNAEYRFIEECYDRVDNNQSCSFANLAAGRWLSTRLQFLGNLIVFTSAIFAVSSRSRLSPGLTGLFVSYASQITGILNMLVRSVTDIETNIVAVERCFEYTKTPLEAPAIIETNRPKPTWPDKGEVIFKNYVTRYRADLDPVLQDISLSIKPNEKIGIVGRTGAGKSSLTLAVFRIIEAVSGQVIIDGMDISSIGLHDLRSRLTVIPQDPVLFSGNFRRNFDPLNQHTDAEIYQALEQAHLKKFVSSLDSGLDYDIAEGGENLSVGQRQLVCLTRALLRKTKILVLDEATAAVDVETDELIQKTIRSEFADCTIITIAHRLNTIMDYDRILVLDQGKIKEFDTPANLLADNQSVFYSMAKESKLIQ</sequence>
<keyword evidence="12 17" id="KW-1133">Transmembrane helix</keyword>
<dbReference type="EMBL" id="CAEY01001564">
    <property type="status" value="NOT_ANNOTATED_CDS"/>
    <property type="molecule type" value="Genomic_DNA"/>
</dbReference>
<evidence type="ECO:0000256" key="11">
    <source>
        <dbReference type="ARBA" id="ARBA00022967"/>
    </source>
</evidence>
<evidence type="ECO:0000256" key="4">
    <source>
        <dbReference type="ARBA" id="ARBA00022448"/>
    </source>
</evidence>
<keyword evidence="7 17" id="KW-0812">Transmembrane</keyword>
<dbReference type="PROSITE" id="PS00211">
    <property type="entry name" value="ABC_TRANSPORTER_1"/>
    <property type="match status" value="1"/>
</dbReference>
<dbReference type="SMART" id="SM00382">
    <property type="entry name" value="AAA"/>
    <property type="match status" value="2"/>
</dbReference>
<dbReference type="NCBIfam" id="TIGR00957">
    <property type="entry name" value="MRP_assoc_pro"/>
    <property type="match status" value="1"/>
</dbReference>
<feature type="transmembrane region" description="Helical" evidence="17">
    <location>
        <begin position="299"/>
        <end position="319"/>
    </location>
</feature>
<evidence type="ECO:0000256" key="7">
    <source>
        <dbReference type="ARBA" id="ARBA00022692"/>
    </source>
</evidence>
<dbReference type="Proteomes" id="UP000015104">
    <property type="component" value="Unassembled WGS sequence"/>
</dbReference>
<dbReference type="PANTHER" id="PTHR24223">
    <property type="entry name" value="ATP-BINDING CASSETTE SUB-FAMILY C"/>
    <property type="match status" value="1"/>
</dbReference>
<evidence type="ECO:0000256" key="17">
    <source>
        <dbReference type="SAM" id="Phobius"/>
    </source>
</evidence>
<dbReference type="eggNOG" id="KOG0054">
    <property type="taxonomic scope" value="Eukaryota"/>
</dbReference>
<comment type="subcellular location">
    <subcellularLocation>
        <location evidence="2">Cell membrane</location>
        <topology evidence="2">Multi-pass membrane protein</topology>
    </subcellularLocation>
    <subcellularLocation>
        <location evidence="1">Vacuole membrane</location>
        <topology evidence="1">Multi-pass membrane protein</topology>
    </subcellularLocation>
</comment>
<keyword evidence="21" id="KW-1185">Reference proteome</keyword>
<keyword evidence="13 17" id="KW-0472">Membrane</keyword>
<feature type="transmembrane region" description="Helical" evidence="17">
    <location>
        <begin position="101"/>
        <end position="121"/>
    </location>
</feature>
<dbReference type="FunFam" id="3.40.50.300:FF:000074">
    <property type="entry name" value="Multidrug resistance-associated protein 5 isoform 1"/>
    <property type="match status" value="1"/>
</dbReference>
<dbReference type="Pfam" id="PF00664">
    <property type="entry name" value="ABC_membrane"/>
    <property type="match status" value="2"/>
</dbReference>
<feature type="domain" description="ABC transmembrane type-1" evidence="19">
    <location>
        <begin position="309"/>
        <end position="585"/>
    </location>
</feature>
<evidence type="ECO:0000256" key="12">
    <source>
        <dbReference type="ARBA" id="ARBA00022989"/>
    </source>
</evidence>
<dbReference type="PROSITE" id="PS50893">
    <property type="entry name" value="ABC_TRANSPORTER_2"/>
    <property type="match status" value="2"/>
</dbReference>
<evidence type="ECO:0000256" key="8">
    <source>
        <dbReference type="ARBA" id="ARBA00022737"/>
    </source>
</evidence>
<feature type="domain" description="ABC transporter" evidence="18">
    <location>
        <begin position="619"/>
        <end position="832"/>
    </location>
</feature>
<comment type="similarity">
    <text evidence="3">Belongs to the ABC transporter superfamily. ABCC family. Conjugate transporter (TC 3.A.1.208) subfamily.</text>
</comment>
<dbReference type="CDD" id="cd03244">
    <property type="entry name" value="ABCC_MRP_domain2"/>
    <property type="match status" value="1"/>
</dbReference>
<evidence type="ECO:0000256" key="10">
    <source>
        <dbReference type="ARBA" id="ARBA00022840"/>
    </source>
</evidence>
<dbReference type="GO" id="GO:0016887">
    <property type="term" value="F:ATP hydrolysis activity"/>
    <property type="evidence" value="ECO:0007669"/>
    <property type="project" value="InterPro"/>
</dbReference>
<keyword evidence="11" id="KW-1278">Translocase</keyword>
<evidence type="ECO:0000256" key="16">
    <source>
        <dbReference type="SAM" id="MobiDB-lite"/>
    </source>
</evidence>
<feature type="region of interest" description="Disordered" evidence="16">
    <location>
        <begin position="868"/>
        <end position="933"/>
    </location>
</feature>
<dbReference type="Pfam" id="PF00005">
    <property type="entry name" value="ABC_tran"/>
    <property type="match status" value="2"/>
</dbReference>
<dbReference type="FunFam" id="1.20.1560.10:FF:000020">
    <property type="entry name" value="ABC metal ion transporter"/>
    <property type="match status" value="1"/>
</dbReference>
<evidence type="ECO:0000256" key="9">
    <source>
        <dbReference type="ARBA" id="ARBA00022741"/>
    </source>
</evidence>
<dbReference type="GO" id="GO:0005524">
    <property type="term" value="F:ATP binding"/>
    <property type="evidence" value="ECO:0007669"/>
    <property type="project" value="UniProtKB-KW"/>
</dbReference>
<feature type="transmembrane region" description="Helical" evidence="17">
    <location>
        <begin position="33"/>
        <end position="54"/>
    </location>
</feature>
<dbReference type="InterPro" id="IPR003439">
    <property type="entry name" value="ABC_transporter-like_ATP-bd"/>
</dbReference>
<feature type="transmembrane region" description="Helical" evidence="17">
    <location>
        <begin position="61"/>
        <end position="81"/>
    </location>
</feature>
<keyword evidence="5" id="KW-1003">Cell membrane</keyword>
<feature type="domain" description="ABC transporter" evidence="18">
    <location>
        <begin position="1282"/>
        <end position="1516"/>
    </location>
</feature>
<keyword evidence="9" id="KW-0547">Nucleotide-binding</keyword>
<dbReference type="GO" id="GO:0015431">
    <property type="term" value="F:ABC-type glutathione S-conjugate transporter activity"/>
    <property type="evidence" value="ECO:0007669"/>
    <property type="project" value="UniProtKB-EC"/>
</dbReference>
<dbReference type="CDD" id="cd18595">
    <property type="entry name" value="ABC_6TM_MRP1_2_3_6_D1_like"/>
    <property type="match status" value="1"/>
</dbReference>
<evidence type="ECO:0000259" key="19">
    <source>
        <dbReference type="PROSITE" id="PS50929"/>
    </source>
</evidence>
<dbReference type="Pfam" id="PF24357">
    <property type="entry name" value="TMD0_ABC"/>
    <property type="match status" value="1"/>
</dbReference>
<dbReference type="EC" id="7.6.2.3" evidence="14"/>
<dbReference type="PANTHER" id="PTHR24223:SF443">
    <property type="entry name" value="MULTIDRUG-RESISTANCE LIKE PROTEIN 1, ISOFORM I"/>
    <property type="match status" value="1"/>
</dbReference>
<dbReference type="CDD" id="cd03250">
    <property type="entry name" value="ABCC_MRP_domain1"/>
    <property type="match status" value="1"/>
</dbReference>
<dbReference type="SUPFAM" id="SSF90123">
    <property type="entry name" value="ABC transporter transmembrane region"/>
    <property type="match status" value="2"/>
</dbReference>
<feature type="compositionally biased region" description="Basic and acidic residues" evidence="16">
    <location>
        <begin position="899"/>
        <end position="916"/>
    </location>
</feature>
<dbReference type="FunFam" id="3.40.50.300:FF:000997">
    <property type="entry name" value="Multidrug resistance-associated protein 1"/>
    <property type="match status" value="1"/>
</dbReference>
<dbReference type="GO" id="GO:0005886">
    <property type="term" value="C:plasma membrane"/>
    <property type="evidence" value="ECO:0007669"/>
    <property type="project" value="UniProtKB-SubCell"/>
</dbReference>
<evidence type="ECO:0000256" key="13">
    <source>
        <dbReference type="ARBA" id="ARBA00023136"/>
    </source>
</evidence>
<feature type="domain" description="ABC transmembrane type-1" evidence="19">
    <location>
        <begin position="962"/>
        <end position="1245"/>
    </location>
</feature>
<dbReference type="EnsemblMetazoa" id="tetur05g01110.1">
    <property type="protein sequence ID" value="tetur05g01110.1"/>
    <property type="gene ID" value="tetur05g01110"/>
</dbReference>
<keyword evidence="6" id="KW-0926">Vacuole</keyword>
<evidence type="ECO:0000256" key="6">
    <source>
        <dbReference type="ARBA" id="ARBA00022554"/>
    </source>
</evidence>
<feature type="transmembrane region" description="Helical" evidence="17">
    <location>
        <begin position="340"/>
        <end position="357"/>
    </location>
</feature>
<comment type="catalytic activity">
    <reaction evidence="15">
        <text>leukotriene C4(in) + ATP + H2O = leukotriene C4(out) + ADP + phosphate + H(+)</text>
        <dbReference type="Rhea" id="RHEA:38963"/>
        <dbReference type="ChEBI" id="CHEBI:15377"/>
        <dbReference type="ChEBI" id="CHEBI:15378"/>
        <dbReference type="ChEBI" id="CHEBI:30616"/>
        <dbReference type="ChEBI" id="CHEBI:43474"/>
        <dbReference type="ChEBI" id="CHEBI:57973"/>
        <dbReference type="ChEBI" id="CHEBI:456216"/>
    </reaction>
    <physiologicalReaction direction="left-to-right" evidence="15">
        <dbReference type="Rhea" id="RHEA:38964"/>
    </physiologicalReaction>
</comment>
<dbReference type="CDD" id="cd18603">
    <property type="entry name" value="ABC_6TM_MRP1_2_3_6_D2_like"/>
    <property type="match status" value="1"/>
</dbReference>
<evidence type="ECO:0000256" key="2">
    <source>
        <dbReference type="ARBA" id="ARBA00004651"/>
    </source>
</evidence>
<dbReference type="Gene3D" id="3.40.50.300">
    <property type="entry name" value="P-loop containing nucleotide triphosphate hydrolases"/>
    <property type="match status" value="2"/>
</dbReference>
<feature type="transmembrane region" description="Helical" evidence="17">
    <location>
        <begin position="1007"/>
        <end position="1031"/>
    </location>
</feature>
<dbReference type="FunFam" id="1.20.1560.10:FF:000001">
    <property type="entry name" value="ATP-binding cassette subfamily C member 1"/>
    <property type="match status" value="1"/>
</dbReference>
<evidence type="ECO:0000313" key="21">
    <source>
        <dbReference type="Proteomes" id="UP000015104"/>
    </source>
</evidence>
<evidence type="ECO:0000256" key="3">
    <source>
        <dbReference type="ARBA" id="ARBA00009726"/>
    </source>
</evidence>
<dbReference type="InterPro" id="IPR036640">
    <property type="entry name" value="ABC1_TM_sf"/>
</dbReference>
<dbReference type="InterPro" id="IPR050173">
    <property type="entry name" value="ABC_transporter_C-like"/>
</dbReference>
<feature type="transmembrane region" description="Helical" evidence="17">
    <location>
        <begin position="133"/>
        <end position="155"/>
    </location>
</feature>